<dbReference type="KEGG" id="pfp:PFL1_02600"/>
<feature type="region of interest" description="Disordered" evidence="2">
    <location>
        <begin position="340"/>
        <end position="372"/>
    </location>
</feature>
<feature type="compositionally biased region" description="Polar residues" evidence="2">
    <location>
        <begin position="228"/>
        <end position="242"/>
    </location>
</feature>
<reference evidence="4 5" key="1">
    <citation type="journal article" date="2013" name="Plant Cell">
        <title>The transition from a phytopathogenic smut ancestor to an anamorphic biocontrol agent deciphered by comparative whole-genome analysis.</title>
        <authorList>
            <person name="Lefebvre F."/>
            <person name="Joly D.L."/>
            <person name="Labbe C."/>
            <person name="Teichmann B."/>
            <person name="Linning R."/>
            <person name="Belzile F."/>
            <person name="Bakkeren G."/>
            <person name="Belanger R.R."/>
        </authorList>
    </citation>
    <scope>NUCLEOTIDE SEQUENCE [LARGE SCALE GENOMIC DNA]</scope>
    <source>
        <strain evidence="4 5">PF-1</strain>
    </source>
</reference>
<protein>
    <recommendedName>
        <fullName evidence="3">F-box domain-containing protein</fullName>
    </recommendedName>
</protein>
<dbReference type="GeneID" id="19316719"/>
<evidence type="ECO:0000313" key="4">
    <source>
        <dbReference type="EMBL" id="EPQ29928.1"/>
    </source>
</evidence>
<dbReference type="AlphaFoldDB" id="A0A061HBH8"/>
<feature type="region of interest" description="Disordered" evidence="2">
    <location>
        <begin position="184"/>
        <end position="242"/>
    </location>
</feature>
<evidence type="ECO:0000313" key="5">
    <source>
        <dbReference type="Proteomes" id="UP000053664"/>
    </source>
</evidence>
<dbReference type="EMBL" id="KE361629">
    <property type="protein sequence ID" value="EPQ29928.1"/>
    <property type="molecule type" value="Genomic_DNA"/>
</dbReference>
<dbReference type="InterPro" id="IPR036047">
    <property type="entry name" value="F-box-like_dom_sf"/>
</dbReference>
<feature type="compositionally biased region" description="Pro residues" evidence="2">
    <location>
        <begin position="207"/>
        <end position="217"/>
    </location>
</feature>
<evidence type="ECO:0000256" key="1">
    <source>
        <dbReference type="SAM" id="Coils"/>
    </source>
</evidence>
<evidence type="ECO:0000259" key="3">
    <source>
        <dbReference type="PROSITE" id="PS50181"/>
    </source>
</evidence>
<evidence type="ECO:0000256" key="2">
    <source>
        <dbReference type="SAM" id="MobiDB-lite"/>
    </source>
</evidence>
<proteinExistence type="predicted"/>
<sequence>MLSDLPLELQAYILTFLPSRTLARTLNSANRHFNTLVDAHLRRSIQRLLAVGAYAHTAASSEGIVLEFEAQRPIDTVTAKHTLHFSGFQDGPDARTTIAHPTEAADQAATPKVAASRAIFSFSESVQSELAGRAALSPEQRYDEQRRFSGNAFQPFMPVIHRDDVHRLNPGIATSSVNARHRLQSRPAADDEGQGVQHPATEGHRPAPSPHVHPAPSAPEARSAGRGFSTTPVTTSAPRDTSTLQSLEMPLDAYDWQGPSGASPRTSLAAANLHPSLGNKPACYAFQLDPLDSFESLILTLSARKCIPDLAAAYTGRTSGRRVRYQRTVAEGLDRVFRSFFEAPPPTPQPSSPSSGPNPAGPRGDPSVASSAQLHDADEAFASMSALMSTFGPINRFRPQTSAILAPPPQRQLEFDSTSCTLTIQPHAASSSPHPAHSRSSDAYLSSPLTSHYATLNHHDRVELTFHCEYVAINAARLLSSLEMLEEAVIEAEERARSAAMRFPTLLAGSASSDPMVWGRNGVWSLAADGLRPVNFIDAESAVGRHPGPPDRSPR</sequence>
<feature type="coiled-coil region" evidence="1">
    <location>
        <begin position="475"/>
        <end position="502"/>
    </location>
</feature>
<dbReference type="PROSITE" id="PS50181">
    <property type="entry name" value="FBOX"/>
    <property type="match status" value="1"/>
</dbReference>
<accession>A0A061HBH8</accession>
<organism evidence="4 5">
    <name type="scientific">Pseudozyma flocculosa PF-1</name>
    <dbReference type="NCBI Taxonomy" id="1277687"/>
    <lineage>
        <taxon>Eukaryota</taxon>
        <taxon>Fungi</taxon>
        <taxon>Dikarya</taxon>
        <taxon>Basidiomycota</taxon>
        <taxon>Ustilaginomycotina</taxon>
        <taxon>Ustilaginomycetes</taxon>
        <taxon>Ustilaginales</taxon>
        <taxon>Ustilaginaceae</taxon>
        <taxon>Pseudozyma</taxon>
    </lineage>
</organism>
<keyword evidence="1" id="KW-0175">Coiled coil</keyword>
<feature type="domain" description="F-box" evidence="3">
    <location>
        <begin position="1"/>
        <end position="48"/>
    </location>
</feature>
<dbReference type="SUPFAM" id="SSF81383">
    <property type="entry name" value="F-box domain"/>
    <property type="match status" value="1"/>
</dbReference>
<dbReference type="InterPro" id="IPR001810">
    <property type="entry name" value="F-box_dom"/>
</dbReference>
<dbReference type="eggNOG" id="ENOG502R35A">
    <property type="taxonomic scope" value="Eukaryota"/>
</dbReference>
<name>A0A061HBH8_9BASI</name>
<dbReference type="Proteomes" id="UP000053664">
    <property type="component" value="Unassembled WGS sequence"/>
</dbReference>
<feature type="compositionally biased region" description="Low complexity" evidence="2">
    <location>
        <begin position="352"/>
        <end position="364"/>
    </location>
</feature>
<dbReference type="RefSeq" id="XP_007878307.1">
    <property type="nucleotide sequence ID" value="XM_007880116.1"/>
</dbReference>
<dbReference type="OrthoDB" id="3364425at2759"/>
<gene>
    <name evidence="4" type="ORF">PFL1_02600</name>
</gene>
<dbReference type="HOGENOM" id="CLU_512025_0_0_1"/>